<accession>A0A6J8BZ74</accession>
<dbReference type="AlphaFoldDB" id="A0A6J8BZ74"/>
<dbReference type="PROSITE" id="PS50280">
    <property type="entry name" value="SET"/>
    <property type="match status" value="1"/>
</dbReference>
<keyword evidence="2" id="KW-0489">Methyltransferase</keyword>
<dbReference type="InterPro" id="IPR001214">
    <property type="entry name" value="SET_dom"/>
</dbReference>
<reference evidence="2 3" key="1">
    <citation type="submission" date="2020-06" db="EMBL/GenBank/DDBJ databases">
        <authorList>
            <person name="Li R."/>
            <person name="Bekaert M."/>
        </authorList>
    </citation>
    <scope>NUCLEOTIDE SEQUENCE [LARGE SCALE GENOMIC DNA]</scope>
    <source>
        <strain evidence="3">wild</strain>
    </source>
</reference>
<dbReference type="EC" id="2.1.1.361" evidence="2"/>
<dbReference type="InterPro" id="IPR046341">
    <property type="entry name" value="SET_dom_sf"/>
</dbReference>
<dbReference type="InterPro" id="IPR051760">
    <property type="entry name" value="KMT5A"/>
</dbReference>
<dbReference type="GO" id="GO:0140944">
    <property type="term" value="F:histone H4K20 monomethyltransferase activity"/>
    <property type="evidence" value="ECO:0007669"/>
    <property type="project" value="UniProtKB-EC"/>
</dbReference>
<dbReference type="GO" id="GO:0005634">
    <property type="term" value="C:nucleus"/>
    <property type="evidence" value="ECO:0007669"/>
    <property type="project" value="TreeGrafter"/>
</dbReference>
<proteinExistence type="predicted"/>
<dbReference type="GO" id="GO:0005700">
    <property type="term" value="C:polytene chromosome"/>
    <property type="evidence" value="ECO:0007669"/>
    <property type="project" value="TreeGrafter"/>
</dbReference>
<evidence type="ECO:0000313" key="3">
    <source>
        <dbReference type="Proteomes" id="UP000507470"/>
    </source>
</evidence>
<gene>
    <name evidence="2" type="ORF">MCOR_22948</name>
</gene>
<protein>
    <submittedName>
        <fullName evidence="2">SETD8</fullName>
        <ecNumber evidence="2">2.1.1.361</ecNumber>
    </submittedName>
</protein>
<dbReference type="PANTHER" id="PTHR46167">
    <property type="entry name" value="N-LYSINE METHYLTRANSFERASE KMT5A"/>
    <property type="match status" value="1"/>
</dbReference>
<dbReference type="Pfam" id="PF00856">
    <property type="entry name" value="SET"/>
    <property type="match status" value="1"/>
</dbReference>
<keyword evidence="2" id="KW-0808">Transferase</keyword>
<dbReference type="PANTHER" id="PTHR46167:SF1">
    <property type="entry name" value="N-LYSINE METHYLTRANSFERASE KMT5A"/>
    <property type="match status" value="1"/>
</dbReference>
<dbReference type="EMBL" id="CACVKT020004018">
    <property type="protein sequence ID" value="CAC5387647.1"/>
    <property type="molecule type" value="Genomic_DNA"/>
</dbReference>
<evidence type="ECO:0000313" key="2">
    <source>
        <dbReference type="EMBL" id="CAC5387647.1"/>
    </source>
</evidence>
<dbReference type="SUPFAM" id="SSF82199">
    <property type="entry name" value="SET domain"/>
    <property type="match status" value="1"/>
</dbReference>
<evidence type="ECO:0000259" key="1">
    <source>
        <dbReference type="PROSITE" id="PS50280"/>
    </source>
</evidence>
<organism evidence="2 3">
    <name type="scientific">Mytilus coruscus</name>
    <name type="common">Sea mussel</name>
    <dbReference type="NCBI Taxonomy" id="42192"/>
    <lineage>
        <taxon>Eukaryota</taxon>
        <taxon>Metazoa</taxon>
        <taxon>Spiralia</taxon>
        <taxon>Lophotrochozoa</taxon>
        <taxon>Mollusca</taxon>
        <taxon>Bivalvia</taxon>
        <taxon>Autobranchia</taxon>
        <taxon>Pteriomorphia</taxon>
        <taxon>Mytilida</taxon>
        <taxon>Mytiloidea</taxon>
        <taxon>Mytilidae</taxon>
        <taxon>Mytilinae</taxon>
        <taxon>Mytilus</taxon>
    </lineage>
</organism>
<dbReference type="GO" id="GO:0006357">
    <property type="term" value="P:regulation of transcription by RNA polymerase II"/>
    <property type="evidence" value="ECO:0007669"/>
    <property type="project" value="TreeGrafter"/>
</dbReference>
<dbReference type="Proteomes" id="UP000507470">
    <property type="component" value="Unassembled WGS sequence"/>
</dbReference>
<dbReference type="SMART" id="SM00317">
    <property type="entry name" value="SET"/>
    <property type="match status" value="1"/>
</dbReference>
<dbReference type="GO" id="GO:0032259">
    <property type="term" value="P:methylation"/>
    <property type="evidence" value="ECO:0007669"/>
    <property type="project" value="UniProtKB-KW"/>
</dbReference>
<feature type="domain" description="SET" evidence="1">
    <location>
        <begin position="14"/>
        <end position="141"/>
    </location>
</feature>
<name>A0A6J8BZ74_MYTCO</name>
<dbReference type="Gene3D" id="2.170.270.10">
    <property type="entry name" value="SET domain"/>
    <property type="match status" value="1"/>
</dbReference>
<sequence length="308" mass="36378">MLAGLRAEDNKYLKRNFFVKTVAHRGRSVFAKKAFKKGDFMMEYKGICKEYCENEYMSLQSLYKKNEELSYCLEFTFQKQKYYIDATREYKYGFARLINHARNPNLKVFKPLLVDSEQLPRVAMYAGTNIAENDELFWDYFSSMNPAKCLLDEQNKKITPDMQWMFSRRKKSGGITCCRAINRIKSNRSGICMICCDFKKKLSNHLIKIHSIESSDERRKLIQNGRKADVSQMSRPTSKNLSRRRSLRCPLCVRDYKQLSTHLARVHKFNDEKRRTIVSRSRQHVLSDEIKKRKAIFCPAKLKDNYQS</sequence>
<dbReference type="GO" id="GO:0043516">
    <property type="term" value="P:regulation of DNA damage response, signal transduction by p53 class mediator"/>
    <property type="evidence" value="ECO:0007669"/>
    <property type="project" value="TreeGrafter"/>
</dbReference>
<dbReference type="OrthoDB" id="16287at2759"/>
<keyword evidence="3" id="KW-1185">Reference proteome</keyword>